<dbReference type="Gene3D" id="1.20.1250.20">
    <property type="entry name" value="MFS general substrate transporter like domains"/>
    <property type="match status" value="1"/>
</dbReference>
<feature type="transmembrane region" description="Helical" evidence="1">
    <location>
        <begin position="386"/>
        <end position="407"/>
    </location>
</feature>
<dbReference type="AlphaFoldDB" id="A0A1J0GCS4"/>
<dbReference type="KEGG" id="ceu:A7L45_03165"/>
<dbReference type="PANTHER" id="PTHR11328:SF24">
    <property type="entry name" value="MAJOR FACILITATOR SUPERFAMILY (MFS) PROFILE DOMAIN-CONTAINING PROTEIN"/>
    <property type="match status" value="1"/>
</dbReference>
<evidence type="ECO:0000313" key="3">
    <source>
        <dbReference type="Proteomes" id="UP000182569"/>
    </source>
</evidence>
<dbReference type="GO" id="GO:0005886">
    <property type="term" value="C:plasma membrane"/>
    <property type="evidence" value="ECO:0007669"/>
    <property type="project" value="TreeGrafter"/>
</dbReference>
<keyword evidence="1" id="KW-0472">Membrane</keyword>
<evidence type="ECO:0000256" key="1">
    <source>
        <dbReference type="SAM" id="Phobius"/>
    </source>
</evidence>
<evidence type="ECO:0000313" key="2">
    <source>
        <dbReference type="EMBL" id="APC39135.1"/>
    </source>
</evidence>
<accession>A0A1J0GCS4</accession>
<feature type="transmembrane region" description="Helical" evidence="1">
    <location>
        <begin position="184"/>
        <end position="206"/>
    </location>
</feature>
<dbReference type="GO" id="GO:0015293">
    <property type="term" value="F:symporter activity"/>
    <property type="evidence" value="ECO:0007669"/>
    <property type="project" value="InterPro"/>
</dbReference>
<feature type="transmembrane region" description="Helical" evidence="1">
    <location>
        <begin position="281"/>
        <end position="301"/>
    </location>
</feature>
<feature type="transmembrane region" description="Helical" evidence="1">
    <location>
        <begin position="151"/>
        <end position="172"/>
    </location>
</feature>
<dbReference type="InterPro" id="IPR039672">
    <property type="entry name" value="MFS_2"/>
</dbReference>
<dbReference type="STRING" id="1552.A7L45_03165"/>
<feature type="transmembrane region" description="Helical" evidence="1">
    <location>
        <begin position="419"/>
        <end position="441"/>
    </location>
</feature>
<dbReference type="Pfam" id="PF13347">
    <property type="entry name" value="MFS_2"/>
    <property type="match status" value="1"/>
</dbReference>
<feature type="transmembrane region" description="Helical" evidence="1">
    <location>
        <begin position="313"/>
        <end position="332"/>
    </location>
</feature>
<feature type="transmembrane region" description="Helical" evidence="1">
    <location>
        <begin position="256"/>
        <end position="275"/>
    </location>
</feature>
<dbReference type="SUPFAM" id="SSF103473">
    <property type="entry name" value="MFS general substrate transporter"/>
    <property type="match status" value="1"/>
</dbReference>
<gene>
    <name evidence="2" type="ORF">A7L45_03165</name>
</gene>
<dbReference type="OrthoDB" id="9764596at2"/>
<organism evidence="2 3">
    <name type="scientific">Clostridium estertheticum subsp. estertheticum</name>
    <dbReference type="NCBI Taxonomy" id="1552"/>
    <lineage>
        <taxon>Bacteria</taxon>
        <taxon>Bacillati</taxon>
        <taxon>Bacillota</taxon>
        <taxon>Clostridia</taxon>
        <taxon>Eubacteriales</taxon>
        <taxon>Clostridiaceae</taxon>
        <taxon>Clostridium</taxon>
    </lineage>
</organism>
<keyword evidence="3" id="KW-1185">Reference proteome</keyword>
<protein>
    <submittedName>
        <fullName evidence="2">Oligogalacturonide transporter</fullName>
    </submittedName>
</protein>
<reference evidence="3" key="1">
    <citation type="journal article" date="2016" name="Front. Microbiol.">
        <title>Complete Genome Sequence of Clostridium estertheticum DSM 8809, a Microbe Identified in Spoiled Vacuum Packed Beef.</title>
        <authorList>
            <person name="Yu Z."/>
            <person name="Gunn L."/>
            <person name="Brennan E."/>
            <person name="Reid R."/>
            <person name="Wall P.G."/>
            <person name="Gaora O.P."/>
            <person name="Hurley D."/>
            <person name="Bolton D."/>
            <person name="Fanning S."/>
        </authorList>
    </citation>
    <scope>NUCLEOTIDE SEQUENCE [LARGE SCALE GENOMIC DNA]</scope>
    <source>
        <strain evidence="3">DSM 8809</strain>
    </source>
</reference>
<feature type="transmembrane region" description="Helical" evidence="1">
    <location>
        <begin position="111"/>
        <end position="130"/>
    </location>
</feature>
<dbReference type="Proteomes" id="UP000182569">
    <property type="component" value="Chromosome"/>
</dbReference>
<feature type="transmembrane region" description="Helical" evidence="1">
    <location>
        <begin position="338"/>
        <end position="365"/>
    </location>
</feature>
<dbReference type="RefSeq" id="WP_084647333.1">
    <property type="nucleotide sequence ID" value="NZ_CP015756.1"/>
</dbReference>
<dbReference type="GO" id="GO:0008643">
    <property type="term" value="P:carbohydrate transport"/>
    <property type="evidence" value="ECO:0007669"/>
    <property type="project" value="InterPro"/>
</dbReference>
<proteinExistence type="predicted"/>
<feature type="transmembrane region" description="Helical" evidence="1">
    <location>
        <begin position="88"/>
        <end position="105"/>
    </location>
</feature>
<keyword evidence="1" id="KW-0812">Transmembrane</keyword>
<name>A0A1J0GCS4_9CLOT</name>
<dbReference type="PANTHER" id="PTHR11328">
    <property type="entry name" value="MAJOR FACILITATOR SUPERFAMILY DOMAIN-CONTAINING PROTEIN"/>
    <property type="match status" value="1"/>
</dbReference>
<sequence length="512" mass="56879">MLLTTNGKLKMINKIGFSSYQLAGVSDVLVNAWQMYFYTTFCSASIVTVTLMITIGKLIGAALTPVVGYISDNLYKTRYGKRFGRRKGILLIGIPLKIITFPLYWIPNMPIAYYASIIIITSFINPLLAVPQATFAAEMSENPVERAELIGFNQIGAAIAGISSSLIIIKLFDVFGQNNAGTFFIAAIIYDVISLIAFTCFYLSVYERPVNESNVKVVRGKKSIKNGFLGIINDFASTIKIRSYRLYLCMYLSEQMFRSLAGTINTYFIVFVLLLNPKSVSISTSVGFVFGIMFLTFYIWLTAKKTGTFTYRIGGFATILVLVCFMCLGIIRPTNTNIFLVILTVALNFGKTGLVNAAQFLFTFMPDIDEMITGKRREGAYAGVNTFLDVIFSTVEVLIIGLILQAAGFLKGAKAQPQITVHALLILYTVVPIILVIIGIISSYKLNLTVKSHIILEEEVNRLKSGGLKEDATEEIKIIVKDLTGFNYDDCWGNNNLLKYEHENRVQINKQG</sequence>
<dbReference type="EMBL" id="CP015756">
    <property type="protein sequence ID" value="APC39135.1"/>
    <property type="molecule type" value="Genomic_DNA"/>
</dbReference>
<keyword evidence="1" id="KW-1133">Transmembrane helix</keyword>
<feature type="transmembrane region" description="Helical" evidence="1">
    <location>
        <begin position="36"/>
        <end position="67"/>
    </location>
</feature>
<dbReference type="InterPro" id="IPR036259">
    <property type="entry name" value="MFS_trans_sf"/>
</dbReference>